<evidence type="ECO:0000256" key="1">
    <source>
        <dbReference type="SAM" id="MobiDB-lite"/>
    </source>
</evidence>
<sequence>MGDFIGSYVTTDEDDVISRQIAMLRAEQPVSVMEMDELQNEKDCLQRLRELDALGSRHGATNRVSEFEAENWEELGEIAVEPMSLFAPKSIENVEEDKLFSVQLHTLKNGFERKEQKSESAPNPRERKKVGIKNSLIRLLWKKMGNEKEKK</sequence>
<proteinExistence type="predicted"/>
<dbReference type="Proteomes" id="UP000247409">
    <property type="component" value="Unassembled WGS sequence"/>
</dbReference>
<evidence type="ECO:0000313" key="2">
    <source>
        <dbReference type="EMBL" id="PXF43490.1"/>
    </source>
</evidence>
<dbReference type="AlphaFoldDB" id="A0A2V3IQR2"/>
<dbReference type="EMBL" id="NBIV01000124">
    <property type="protein sequence ID" value="PXF43490.1"/>
    <property type="molecule type" value="Genomic_DNA"/>
</dbReference>
<keyword evidence="3" id="KW-1185">Reference proteome</keyword>
<organism evidence="2 3">
    <name type="scientific">Gracilariopsis chorda</name>
    <dbReference type="NCBI Taxonomy" id="448386"/>
    <lineage>
        <taxon>Eukaryota</taxon>
        <taxon>Rhodophyta</taxon>
        <taxon>Florideophyceae</taxon>
        <taxon>Rhodymeniophycidae</taxon>
        <taxon>Gracilariales</taxon>
        <taxon>Gracilariaceae</taxon>
        <taxon>Gracilariopsis</taxon>
    </lineage>
</organism>
<accession>A0A2V3IQR2</accession>
<reference evidence="2 3" key="1">
    <citation type="journal article" date="2018" name="Mol. Biol. Evol.">
        <title>Analysis of the draft genome of the red seaweed Gracilariopsis chorda provides insights into genome size evolution in Rhodophyta.</title>
        <authorList>
            <person name="Lee J."/>
            <person name="Yang E.C."/>
            <person name="Graf L."/>
            <person name="Yang J.H."/>
            <person name="Qiu H."/>
            <person name="Zel Zion U."/>
            <person name="Chan C.X."/>
            <person name="Stephens T.G."/>
            <person name="Weber A.P.M."/>
            <person name="Boo G.H."/>
            <person name="Boo S.M."/>
            <person name="Kim K.M."/>
            <person name="Shin Y."/>
            <person name="Jung M."/>
            <person name="Lee S.J."/>
            <person name="Yim H.S."/>
            <person name="Lee J.H."/>
            <person name="Bhattacharya D."/>
            <person name="Yoon H.S."/>
        </authorList>
    </citation>
    <scope>NUCLEOTIDE SEQUENCE [LARGE SCALE GENOMIC DNA]</scope>
    <source>
        <strain evidence="2 3">SKKU-2015</strain>
        <tissue evidence="2">Whole body</tissue>
    </source>
</reference>
<evidence type="ECO:0000313" key="3">
    <source>
        <dbReference type="Proteomes" id="UP000247409"/>
    </source>
</evidence>
<comment type="caution">
    <text evidence="2">The sequence shown here is derived from an EMBL/GenBank/DDBJ whole genome shotgun (WGS) entry which is preliminary data.</text>
</comment>
<protein>
    <submittedName>
        <fullName evidence="2">Uncharacterized protein</fullName>
    </submittedName>
</protein>
<gene>
    <name evidence="2" type="ORF">BWQ96_06783</name>
</gene>
<name>A0A2V3IQR2_9FLOR</name>
<dbReference type="OrthoDB" id="10429820at2759"/>
<feature type="region of interest" description="Disordered" evidence="1">
    <location>
        <begin position="111"/>
        <end position="131"/>
    </location>
</feature>